<dbReference type="GO" id="GO:0000981">
    <property type="term" value="F:DNA-binding transcription factor activity, RNA polymerase II-specific"/>
    <property type="evidence" value="ECO:0007669"/>
    <property type="project" value="InterPro"/>
</dbReference>
<accession>A0A5N7AGB7</accession>
<dbReference type="InterPro" id="IPR051059">
    <property type="entry name" value="VerF-like"/>
</dbReference>
<dbReference type="GeneID" id="43659229"/>
<dbReference type="OrthoDB" id="654211at2759"/>
<name>A0A5N7AGB7_9EURO</name>
<keyword evidence="3" id="KW-0677">Repeat</keyword>
<evidence type="ECO:0000313" key="11">
    <source>
        <dbReference type="Proteomes" id="UP000326268"/>
    </source>
</evidence>
<feature type="compositionally biased region" description="Polar residues" evidence="8">
    <location>
        <begin position="190"/>
        <end position="207"/>
    </location>
</feature>
<evidence type="ECO:0000256" key="5">
    <source>
        <dbReference type="ARBA" id="ARBA00022833"/>
    </source>
</evidence>
<dbReference type="PROSITE" id="PS50157">
    <property type="entry name" value="ZINC_FINGER_C2H2_2"/>
    <property type="match status" value="2"/>
</dbReference>
<dbReference type="PANTHER" id="PTHR40626:SF10">
    <property type="entry name" value="C2H2-TYPE DOMAIN-CONTAINING PROTEIN"/>
    <property type="match status" value="1"/>
</dbReference>
<dbReference type="EMBL" id="ML737588">
    <property type="protein sequence ID" value="KAE8368119.1"/>
    <property type="molecule type" value="Genomic_DNA"/>
</dbReference>
<evidence type="ECO:0000256" key="1">
    <source>
        <dbReference type="ARBA" id="ARBA00004123"/>
    </source>
</evidence>
<evidence type="ECO:0000256" key="4">
    <source>
        <dbReference type="ARBA" id="ARBA00022771"/>
    </source>
</evidence>
<proteinExistence type="predicted"/>
<dbReference type="GO" id="GO:0000785">
    <property type="term" value="C:chromatin"/>
    <property type="evidence" value="ECO:0007669"/>
    <property type="project" value="TreeGrafter"/>
</dbReference>
<dbReference type="AlphaFoldDB" id="A0A5N7AGB7"/>
<keyword evidence="6" id="KW-0539">Nucleus</keyword>
<evidence type="ECO:0000256" key="6">
    <source>
        <dbReference type="ARBA" id="ARBA00023242"/>
    </source>
</evidence>
<evidence type="ECO:0000259" key="9">
    <source>
        <dbReference type="PROSITE" id="PS50157"/>
    </source>
</evidence>
<evidence type="ECO:0000256" key="3">
    <source>
        <dbReference type="ARBA" id="ARBA00022737"/>
    </source>
</evidence>
<dbReference type="Gene3D" id="3.30.160.60">
    <property type="entry name" value="Classic Zinc Finger"/>
    <property type="match status" value="2"/>
</dbReference>
<reference evidence="10 11" key="1">
    <citation type="submission" date="2019-04" db="EMBL/GenBank/DDBJ databases">
        <title>Friends and foes A comparative genomics studyof 23 Aspergillus species from section Flavi.</title>
        <authorList>
            <consortium name="DOE Joint Genome Institute"/>
            <person name="Kjaerbolling I."/>
            <person name="Vesth T."/>
            <person name="Frisvad J.C."/>
            <person name="Nybo J.L."/>
            <person name="Theobald S."/>
            <person name="Kildgaard S."/>
            <person name="Isbrandt T."/>
            <person name="Kuo A."/>
            <person name="Sato A."/>
            <person name="Lyhne E.K."/>
            <person name="Kogle M.E."/>
            <person name="Wiebenga A."/>
            <person name="Kun R.S."/>
            <person name="Lubbers R.J."/>
            <person name="Makela M.R."/>
            <person name="Barry K."/>
            <person name="Chovatia M."/>
            <person name="Clum A."/>
            <person name="Daum C."/>
            <person name="Haridas S."/>
            <person name="He G."/>
            <person name="LaButti K."/>
            <person name="Lipzen A."/>
            <person name="Mondo S."/>
            <person name="Riley R."/>
            <person name="Salamov A."/>
            <person name="Simmons B.A."/>
            <person name="Magnuson J.K."/>
            <person name="Henrissat B."/>
            <person name="Mortensen U.H."/>
            <person name="Larsen T.O."/>
            <person name="Devries R.P."/>
            <person name="Grigoriev I.V."/>
            <person name="Machida M."/>
            <person name="Baker S.E."/>
            <person name="Andersen M.R."/>
        </authorList>
    </citation>
    <scope>NUCLEOTIDE SEQUENCE [LARGE SCALE GENOMIC DNA]</scope>
    <source>
        <strain evidence="10 11">CBS 763.97</strain>
    </source>
</reference>
<evidence type="ECO:0000313" key="10">
    <source>
        <dbReference type="EMBL" id="KAE8368119.1"/>
    </source>
</evidence>
<keyword evidence="2" id="KW-0479">Metal-binding</keyword>
<dbReference type="RefSeq" id="XP_031931200.1">
    <property type="nucleotide sequence ID" value="XM_032074783.1"/>
</dbReference>
<dbReference type="GO" id="GO:0000978">
    <property type="term" value="F:RNA polymerase II cis-regulatory region sequence-specific DNA binding"/>
    <property type="evidence" value="ECO:0007669"/>
    <property type="project" value="InterPro"/>
</dbReference>
<dbReference type="PROSITE" id="PS00028">
    <property type="entry name" value="ZINC_FINGER_C2H2_1"/>
    <property type="match status" value="1"/>
</dbReference>
<dbReference type="GO" id="GO:0008270">
    <property type="term" value="F:zinc ion binding"/>
    <property type="evidence" value="ECO:0007669"/>
    <property type="project" value="UniProtKB-KW"/>
</dbReference>
<gene>
    <name evidence="10" type="ORF">BDV27DRAFT_168498</name>
</gene>
<keyword evidence="4 7" id="KW-0863">Zinc-finger</keyword>
<protein>
    <recommendedName>
        <fullName evidence="9">C2H2-type domain-containing protein</fullName>
    </recommendedName>
</protein>
<dbReference type="InterPro" id="IPR013087">
    <property type="entry name" value="Znf_C2H2_type"/>
</dbReference>
<evidence type="ECO:0000256" key="8">
    <source>
        <dbReference type="SAM" id="MobiDB-lite"/>
    </source>
</evidence>
<dbReference type="Proteomes" id="UP000326268">
    <property type="component" value="Unassembled WGS sequence"/>
</dbReference>
<organism evidence="10 11">
    <name type="scientific">Aspergillus caelatus</name>
    <dbReference type="NCBI Taxonomy" id="61420"/>
    <lineage>
        <taxon>Eukaryota</taxon>
        <taxon>Fungi</taxon>
        <taxon>Dikarya</taxon>
        <taxon>Ascomycota</taxon>
        <taxon>Pezizomycotina</taxon>
        <taxon>Eurotiomycetes</taxon>
        <taxon>Eurotiomycetidae</taxon>
        <taxon>Eurotiales</taxon>
        <taxon>Aspergillaceae</taxon>
        <taxon>Aspergillus</taxon>
        <taxon>Aspergillus subgen. Circumdati</taxon>
    </lineage>
</organism>
<dbReference type="PANTHER" id="PTHR40626">
    <property type="entry name" value="MIP31509P"/>
    <property type="match status" value="1"/>
</dbReference>
<keyword evidence="5" id="KW-0862">Zinc</keyword>
<feature type="region of interest" description="Disordered" evidence="8">
    <location>
        <begin position="185"/>
        <end position="219"/>
    </location>
</feature>
<dbReference type="SMART" id="SM00355">
    <property type="entry name" value="ZnF_C2H2"/>
    <property type="match status" value="2"/>
</dbReference>
<comment type="subcellular location">
    <subcellularLocation>
        <location evidence="1">Nucleus</location>
    </subcellularLocation>
</comment>
<dbReference type="InterPro" id="IPR036236">
    <property type="entry name" value="Znf_C2H2_sf"/>
</dbReference>
<feature type="region of interest" description="Disordered" evidence="8">
    <location>
        <begin position="138"/>
        <end position="159"/>
    </location>
</feature>
<sequence length="760" mass="86056">MRPKCPVRPCKFCAKQFRRNEHLHRHERTHTKEKPFNCHCGRTFSRADLLSRHLRLTHNEAGSSHDESPEEAAINEITLQPQAWNTALDDNLDFLWSSLETSSTLATLSSLPPISCFEFPPMTKSAFPDIQYPVAGNFDYQSGEDGHHDTGYHDDSLNQGRAGHVEAEQTSGIFSRFGSRLPSIQPAEEPQQQSGSTISDPNPQQSCTREETSHRINSPFHVPGIPWRISKDDYNRIANIIQKHRDVIPGQFVFPSRHTLCRYHLPFIHLPSASLTKQCPELILAIASMGARYRFQPMHAHRLYIAAKSVLEDQLRRRDACDMPGWTSESSDFRTESSMLSQVRQPAPNAANSQRAMIILIAMGTWNNRSLLKDAFPLASQLAIMVREGEQSSPKADTDHSNWERWIAAEGRRRTKILAMCFLNFHTVSFNVPPRILYSELSHLDLPGHESWWRATNEEDWRAKRMGNPCSETTLQSSYASLFHSRDDTLNVTPSSFGNYVLIHCILQQIFFTRQASLDFQPVDRTGRCRPISLQLDTVCRLDMALRNWQKNWETIQDSSLDPTAPGGPLSFNSTALFRIAYIRLNAEIGICQPLEIRDPKGIATEFRKAPLLERSSCVGRAVLQSAHSLSIPIRIGIEYVARTQTLTWSIIHSLCNLECALFLAKWLETMAFVLSSGEYLRDDEKRLLGILASIIGETDWGLELDREHDNVKRAKLMAIVVIRIWAESFKGAHVFDIMGTTGAALDTSADMLEQDIATI</sequence>
<feature type="domain" description="C2H2-type" evidence="9">
    <location>
        <begin position="36"/>
        <end position="63"/>
    </location>
</feature>
<dbReference type="SUPFAM" id="SSF57667">
    <property type="entry name" value="beta-beta-alpha zinc fingers"/>
    <property type="match status" value="1"/>
</dbReference>
<feature type="domain" description="C2H2-type" evidence="9">
    <location>
        <begin position="8"/>
        <end position="35"/>
    </location>
</feature>
<dbReference type="GO" id="GO:0005634">
    <property type="term" value="C:nucleus"/>
    <property type="evidence" value="ECO:0007669"/>
    <property type="project" value="UniProtKB-SubCell"/>
</dbReference>
<evidence type="ECO:0000256" key="2">
    <source>
        <dbReference type="ARBA" id="ARBA00022723"/>
    </source>
</evidence>
<keyword evidence="11" id="KW-1185">Reference proteome</keyword>
<feature type="compositionally biased region" description="Basic and acidic residues" evidence="8">
    <location>
        <begin position="144"/>
        <end position="156"/>
    </location>
</feature>
<evidence type="ECO:0000256" key="7">
    <source>
        <dbReference type="PROSITE-ProRule" id="PRU00042"/>
    </source>
</evidence>